<dbReference type="EMBL" id="KP795523">
    <property type="protein sequence ID" value="AKN37118.1"/>
    <property type="molecule type" value="Genomic_DNA"/>
</dbReference>
<evidence type="ECO:0000313" key="1">
    <source>
        <dbReference type="EMBL" id="AKN37118.1"/>
    </source>
</evidence>
<name>A0A0H3ZLR6_9VIBR</name>
<accession>A0A0H3ZLR6</accession>
<protein>
    <submittedName>
        <fullName evidence="1">Uncharacterized protein</fullName>
    </submittedName>
</protein>
<organism evidence="1">
    <name type="scientific">Vibrio genomosp. F6</name>
    <dbReference type="NCBI Taxonomy" id="723172"/>
    <lineage>
        <taxon>Bacteria</taxon>
        <taxon>Pseudomonadati</taxon>
        <taxon>Pseudomonadota</taxon>
        <taxon>Gammaproteobacteria</taxon>
        <taxon>Vibrionales</taxon>
        <taxon>Vibrionaceae</taxon>
        <taxon>Vibrio</taxon>
    </lineage>
</organism>
<sequence>MLSSKAERKDEQCGQRFFAGQAKHALGRVQVLGDRVILGFILHLIVAS</sequence>
<dbReference type="AlphaFoldDB" id="A0A0H3ZLR6"/>
<proteinExistence type="predicted"/>
<reference evidence="1" key="1">
    <citation type="journal article" date="2015" name="MBio">
        <title>Eco-Evolutionary Dynamics of Episomes among Ecologically Cohesive Bacterial Populations.</title>
        <authorList>
            <person name="Xue H."/>
            <person name="Cordero O.X."/>
            <person name="Camas F.M."/>
            <person name="Trimble W."/>
            <person name="Meyer F."/>
            <person name="Guglielmini J."/>
            <person name="Rocha E.P."/>
            <person name="Polz M.F."/>
        </authorList>
    </citation>
    <scope>NUCLEOTIDE SEQUENCE</scope>
    <source>
        <strain evidence="1">FF_146</strain>
    </source>
</reference>